<evidence type="ECO:0000313" key="2">
    <source>
        <dbReference type="EMBL" id="RRT62534.1"/>
    </source>
</evidence>
<protein>
    <submittedName>
        <fullName evidence="2">Uncharacterized protein</fullName>
    </submittedName>
</protein>
<feature type="region of interest" description="Disordered" evidence="1">
    <location>
        <begin position="71"/>
        <end position="105"/>
    </location>
</feature>
<organism evidence="2 3">
    <name type="scientific">Ensete ventricosum</name>
    <name type="common">Abyssinian banana</name>
    <name type="synonym">Musa ensete</name>
    <dbReference type="NCBI Taxonomy" id="4639"/>
    <lineage>
        <taxon>Eukaryota</taxon>
        <taxon>Viridiplantae</taxon>
        <taxon>Streptophyta</taxon>
        <taxon>Embryophyta</taxon>
        <taxon>Tracheophyta</taxon>
        <taxon>Spermatophyta</taxon>
        <taxon>Magnoliopsida</taxon>
        <taxon>Liliopsida</taxon>
        <taxon>Zingiberales</taxon>
        <taxon>Musaceae</taxon>
        <taxon>Ensete</taxon>
    </lineage>
</organism>
<proteinExistence type="predicted"/>
<dbReference type="EMBL" id="AMZH03006944">
    <property type="protein sequence ID" value="RRT62534.1"/>
    <property type="molecule type" value="Genomic_DNA"/>
</dbReference>
<gene>
    <name evidence="2" type="ORF">B296_00043348</name>
</gene>
<reference evidence="2 3" key="1">
    <citation type="journal article" date="2014" name="Agronomy (Basel)">
        <title>A Draft Genome Sequence for Ensete ventricosum, the Drought-Tolerant Tree Against Hunger.</title>
        <authorList>
            <person name="Harrison J."/>
            <person name="Moore K.A."/>
            <person name="Paszkiewicz K."/>
            <person name="Jones T."/>
            <person name="Grant M."/>
            <person name="Ambacheew D."/>
            <person name="Muzemil S."/>
            <person name="Studholme D.J."/>
        </authorList>
    </citation>
    <scope>NUCLEOTIDE SEQUENCE [LARGE SCALE GENOMIC DNA]</scope>
</reference>
<sequence>MDERGEGVLGTEHYSCSLQYAETSSAPKSLADLHVKDDCSKDGLSLPDKAVNADPLALADKPSSIVIASEPKETDKATESANETALPTISTLGPTGSKIESEPTLSPGLEENKMLYVNVKVSMTYKEIFCYQDVVEPLLTEQEDIVDSDTPHGSFVPASTSVVHGGKFAVEVDIKFSLVP</sequence>
<evidence type="ECO:0000313" key="3">
    <source>
        <dbReference type="Proteomes" id="UP000287651"/>
    </source>
</evidence>
<comment type="caution">
    <text evidence="2">The sequence shown here is derived from an EMBL/GenBank/DDBJ whole genome shotgun (WGS) entry which is preliminary data.</text>
</comment>
<dbReference type="Proteomes" id="UP000287651">
    <property type="component" value="Unassembled WGS sequence"/>
</dbReference>
<name>A0A426ZEY8_ENSVE</name>
<feature type="compositionally biased region" description="Polar residues" evidence="1">
    <location>
        <begin position="79"/>
        <end position="94"/>
    </location>
</feature>
<accession>A0A426ZEY8</accession>
<dbReference type="AlphaFoldDB" id="A0A426ZEY8"/>
<evidence type="ECO:0000256" key="1">
    <source>
        <dbReference type="SAM" id="MobiDB-lite"/>
    </source>
</evidence>